<sequence length="340" mass="38509">MWGDMPGKVGLLLITSAVILRPSPSPIKLDDSVPKLIVKPSRFMDSFNIPWPDLIGDDVELDEAVMQALPPGCRVLNTRGCQALWNHTLRIEVELPGGTELVFFKKGATGPDGLDRIKSSFESETALHSFIPEYVPKPVAHGSYRLHPNRHFYIAEYIEMDDMLPYPEAWAEAISALHRRSMGKSPEGKFGFHVNTYFGTISQNNAWTNSWENLWAQIFRSVCVTEEERCGPHPDLARLKTLYHELVIPRYLRPLESDGRVIHPTLLHNDAWPGNAKPRSDSLELCLFGSSAVWGHNEGASEPQWDFNARIEVYATLCFALHSAQYWHEPKRRKLDPGTQ</sequence>
<name>A0ABR3V2I0_HUMIN</name>
<reference evidence="4 5" key="1">
    <citation type="journal article" date="2024" name="Commun. Biol.">
        <title>Comparative genomic analysis of thermophilic fungi reveals convergent evolutionary adaptations and gene losses.</title>
        <authorList>
            <person name="Steindorff A.S."/>
            <person name="Aguilar-Pontes M.V."/>
            <person name="Robinson A.J."/>
            <person name="Andreopoulos B."/>
            <person name="LaButti K."/>
            <person name="Kuo A."/>
            <person name="Mondo S."/>
            <person name="Riley R."/>
            <person name="Otillar R."/>
            <person name="Haridas S."/>
            <person name="Lipzen A."/>
            <person name="Grimwood J."/>
            <person name="Schmutz J."/>
            <person name="Clum A."/>
            <person name="Reid I.D."/>
            <person name="Moisan M.C."/>
            <person name="Butler G."/>
            <person name="Nguyen T.T.M."/>
            <person name="Dewar K."/>
            <person name="Conant G."/>
            <person name="Drula E."/>
            <person name="Henrissat B."/>
            <person name="Hansel C."/>
            <person name="Singer S."/>
            <person name="Hutchinson M.I."/>
            <person name="de Vries R.P."/>
            <person name="Natvig D.O."/>
            <person name="Powell A.J."/>
            <person name="Tsang A."/>
            <person name="Grigoriev I.V."/>
        </authorList>
    </citation>
    <scope>NUCLEOTIDE SEQUENCE [LARGE SCALE GENOMIC DNA]</scope>
    <source>
        <strain evidence="4 5">CBS 620.91</strain>
    </source>
</reference>
<proteinExistence type="predicted"/>
<dbReference type="EMBL" id="JAZGSY010000505">
    <property type="protein sequence ID" value="KAL1835926.1"/>
    <property type="molecule type" value="Genomic_DNA"/>
</dbReference>
<protein>
    <recommendedName>
        <fullName evidence="1">protein-ribulosamine 3-kinase</fullName>
        <ecNumber evidence="1">2.7.1.172</ecNumber>
    </recommendedName>
</protein>
<evidence type="ECO:0000256" key="1">
    <source>
        <dbReference type="ARBA" id="ARBA00011961"/>
    </source>
</evidence>
<dbReference type="Pfam" id="PF03881">
    <property type="entry name" value="Fructosamin_kin"/>
    <property type="match status" value="1"/>
</dbReference>
<organism evidence="4 5">
    <name type="scientific">Humicola insolens</name>
    <name type="common">Soft-rot fungus</name>
    <dbReference type="NCBI Taxonomy" id="85995"/>
    <lineage>
        <taxon>Eukaryota</taxon>
        <taxon>Fungi</taxon>
        <taxon>Dikarya</taxon>
        <taxon>Ascomycota</taxon>
        <taxon>Pezizomycotina</taxon>
        <taxon>Sordariomycetes</taxon>
        <taxon>Sordariomycetidae</taxon>
        <taxon>Sordariales</taxon>
        <taxon>Chaetomiaceae</taxon>
        <taxon>Mycothermus</taxon>
    </lineage>
</organism>
<feature type="chain" id="PRO_5046421180" description="protein-ribulosamine 3-kinase" evidence="3">
    <location>
        <begin position="16"/>
        <end position="340"/>
    </location>
</feature>
<feature type="signal peptide" evidence="3">
    <location>
        <begin position="1"/>
        <end position="15"/>
    </location>
</feature>
<comment type="catalytic activity">
    <reaction evidence="2">
        <text>N(6)-D-ribulosyl-L-lysyl-[protein] + ATP = N(6)-(3-O-phospho-D-ribulosyl)-L-lysyl-[protein] + ADP + H(+)</text>
        <dbReference type="Rhea" id="RHEA:48432"/>
        <dbReference type="Rhea" id="RHEA-COMP:12103"/>
        <dbReference type="Rhea" id="RHEA-COMP:12104"/>
        <dbReference type="ChEBI" id="CHEBI:15378"/>
        <dbReference type="ChEBI" id="CHEBI:30616"/>
        <dbReference type="ChEBI" id="CHEBI:90418"/>
        <dbReference type="ChEBI" id="CHEBI:90420"/>
        <dbReference type="ChEBI" id="CHEBI:456216"/>
        <dbReference type="EC" id="2.7.1.172"/>
    </reaction>
    <physiologicalReaction direction="left-to-right" evidence="2">
        <dbReference type="Rhea" id="RHEA:48433"/>
    </physiologicalReaction>
</comment>
<dbReference type="Gene3D" id="3.90.1200.10">
    <property type="match status" value="1"/>
</dbReference>
<evidence type="ECO:0000313" key="4">
    <source>
        <dbReference type="EMBL" id="KAL1835926.1"/>
    </source>
</evidence>
<dbReference type="EC" id="2.7.1.172" evidence="1"/>
<gene>
    <name evidence="4" type="ORF">VTJ49DRAFT_5862</name>
</gene>
<keyword evidence="5" id="KW-1185">Reference proteome</keyword>
<dbReference type="Proteomes" id="UP001583172">
    <property type="component" value="Unassembled WGS sequence"/>
</dbReference>
<dbReference type="InterPro" id="IPR016477">
    <property type="entry name" value="Fructo-/Ketosamine-3-kinase"/>
</dbReference>
<dbReference type="PANTHER" id="PTHR12149">
    <property type="entry name" value="FRUCTOSAMINE 3 KINASE-RELATED PROTEIN"/>
    <property type="match status" value="1"/>
</dbReference>
<evidence type="ECO:0000313" key="5">
    <source>
        <dbReference type="Proteomes" id="UP001583172"/>
    </source>
</evidence>
<evidence type="ECO:0000256" key="2">
    <source>
        <dbReference type="ARBA" id="ARBA00048655"/>
    </source>
</evidence>
<accession>A0ABR3V2I0</accession>
<dbReference type="PANTHER" id="PTHR12149:SF8">
    <property type="entry name" value="PROTEIN-RIBULOSAMINE 3-KINASE"/>
    <property type="match status" value="1"/>
</dbReference>
<keyword evidence="3" id="KW-0732">Signal</keyword>
<dbReference type="SUPFAM" id="SSF56112">
    <property type="entry name" value="Protein kinase-like (PK-like)"/>
    <property type="match status" value="1"/>
</dbReference>
<dbReference type="InterPro" id="IPR011009">
    <property type="entry name" value="Kinase-like_dom_sf"/>
</dbReference>
<evidence type="ECO:0000256" key="3">
    <source>
        <dbReference type="SAM" id="SignalP"/>
    </source>
</evidence>
<comment type="caution">
    <text evidence="4">The sequence shown here is derived from an EMBL/GenBank/DDBJ whole genome shotgun (WGS) entry which is preliminary data.</text>
</comment>